<dbReference type="Gene3D" id="3.40.50.460">
    <property type="entry name" value="Phosphofructokinase domain"/>
    <property type="match status" value="1"/>
</dbReference>
<dbReference type="SUPFAM" id="SSF53784">
    <property type="entry name" value="Phosphofructokinase"/>
    <property type="match status" value="1"/>
</dbReference>
<dbReference type="HAMAP" id="MF_01978">
    <property type="entry name" value="Phosphofructokinase_II_B2"/>
    <property type="match status" value="1"/>
</dbReference>
<dbReference type="GO" id="GO:0046872">
    <property type="term" value="F:metal ion binding"/>
    <property type="evidence" value="ECO:0007669"/>
    <property type="project" value="UniProtKB-KW"/>
</dbReference>
<comment type="caution">
    <text evidence="10">The sequence shown here is derived from an EMBL/GenBank/DDBJ whole genome shotgun (WGS) entry which is preliminary data.</text>
</comment>
<keyword evidence="4 8" id="KW-0479">Metal-binding</keyword>
<evidence type="ECO:0000259" key="9">
    <source>
        <dbReference type="Pfam" id="PF00365"/>
    </source>
</evidence>
<dbReference type="NCBIfam" id="NF010675">
    <property type="entry name" value="PRK14072.1"/>
    <property type="match status" value="1"/>
</dbReference>
<dbReference type="GO" id="GO:0047334">
    <property type="term" value="F:diphosphate-fructose-6-phosphate 1-phosphotransferase activity"/>
    <property type="evidence" value="ECO:0007669"/>
    <property type="project" value="UniProtKB-EC"/>
</dbReference>
<reference evidence="10 11" key="1">
    <citation type="submission" date="2020-08" db="EMBL/GenBank/DDBJ databases">
        <title>Genomic Encyclopedia of Type Strains, Phase IV (KMG-IV): sequencing the most valuable type-strain genomes for metagenomic binning, comparative biology and taxonomic classification.</title>
        <authorList>
            <person name="Goeker M."/>
        </authorList>
    </citation>
    <scope>NUCLEOTIDE SEQUENCE [LARGE SCALE GENOMIC DNA]</scope>
    <source>
        <strain evidence="10 11">DSM 27165</strain>
    </source>
</reference>
<keyword evidence="5 8" id="KW-0418">Kinase</keyword>
<dbReference type="GO" id="GO:0005737">
    <property type="term" value="C:cytoplasm"/>
    <property type="evidence" value="ECO:0007669"/>
    <property type="project" value="UniProtKB-SubCell"/>
</dbReference>
<comment type="similarity">
    <text evidence="8">Belongs to the phosphofructokinase type A (PFKA) family. PPi-dependent PFK group II subfamily. Clade 'B2' sub-subfamily.</text>
</comment>
<evidence type="ECO:0000256" key="7">
    <source>
        <dbReference type="ARBA" id="ARBA00048072"/>
    </source>
</evidence>
<keyword evidence="8" id="KW-0324">Glycolysis</keyword>
<feature type="active site" description="Proton acceptor" evidence="8">
    <location>
        <position position="141"/>
    </location>
</feature>
<feature type="binding site" evidence="8">
    <location>
        <begin position="139"/>
        <end position="141"/>
    </location>
    <ligand>
        <name>substrate</name>
    </ligand>
</feature>
<comment type="pathway">
    <text evidence="8">Carbohydrate degradation; glycolysis; D-glyceraldehyde 3-phosphate and glycerone phosphate from D-glucose: step 3/4.</text>
</comment>
<sequence length="426" mass="45875">MKNALYAQAGGPSAVINASAAGVIRACRRSGQIDTVFGAHFGVLGALNENLIDTSPFDDATLELLKATPAAAFGACRHVLHDLADDPREYQRLIDVFAAHDIAYFFYNGGGGSAHACQAIAQASRRLGYPIVAVHVPKTIDNDLLHTDCSPGFGSAAKYVATSIREASIDLASMSHTSSKVFILETMGRYAGWLVGACGLATEHPNDGPHLLLFPEIPFDETQFLHQVKETVERVGYCAIAVAEGLRDQTGNTLHATGQKDAAGDRQLGGVAPLLAHMVTQQLGYKCHWAVADYLQRAARHLASATDVAQAYAVGEAAVAMALDGRHGLMPAIRRLSDVPYRWDIVGVPLDDIIQGDRFVPREFISASGLHLSEAGRRYLAPLIAGEDAPLFKHGLPQYFRLPHDRVPKKLPPFQSPLTSRVQCQV</sequence>
<dbReference type="InterPro" id="IPR000023">
    <property type="entry name" value="Phosphofructokinase_dom"/>
</dbReference>
<evidence type="ECO:0000256" key="3">
    <source>
        <dbReference type="ARBA" id="ARBA00022679"/>
    </source>
</evidence>
<feature type="binding site" evidence="8">
    <location>
        <begin position="187"/>
        <end position="189"/>
    </location>
    <ligand>
        <name>substrate</name>
    </ligand>
</feature>
<dbReference type="PANTHER" id="PTHR45770">
    <property type="entry name" value="ATP-DEPENDENT 6-PHOSPHOFRUCTOKINASE 1"/>
    <property type="match status" value="1"/>
</dbReference>
<feature type="binding site" evidence="8">
    <location>
        <begin position="294"/>
        <end position="297"/>
    </location>
    <ligand>
        <name>substrate</name>
    </ligand>
</feature>
<dbReference type="RefSeq" id="WP_184037632.1">
    <property type="nucleotide sequence ID" value="NZ_JACHHY010000008.1"/>
</dbReference>
<evidence type="ECO:0000256" key="5">
    <source>
        <dbReference type="ARBA" id="ARBA00022777"/>
    </source>
</evidence>
<organism evidence="10 11">
    <name type="scientific">Chitinivorax tropicus</name>
    <dbReference type="NCBI Taxonomy" id="714531"/>
    <lineage>
        <taxon>Bacteria</taxon>
        <taxon>Pseudomonadati</taxon>
        <taxon>Pseudomonadota</taxon>
        <taxon>Betaproteobacteria</taxon>
        <taxon>Chitinivorax</taxon>
    </lineage>
</organism>
<evidence type="ECO:0000313" key="11">
    <source>
        <dbReference type="Proteomes" id="UP000575898"/>
    </source>
</evidence>
<dbReference type="PRINTS" id="PR00476">
    <property type="entry name" value="PHFRCTKINASE"/>
</dbReference>
<evidence type="ECO:0000256" key="6">
    <source>
        <dbReference type="ARBA" id="ARBA00022842"/>
    </source>
</evidence>
<comment type="function">
    <text evidence="2 8">Catalyzes the phosphorylation of D-fructose 6-phosphate, the first committing step of glycolysis. Uses inorganic phosphate (PPi) as phosphoryl donor instead of ATP like common ATP-dependent phosphofructokinases (ATP-PFKs), which renders the reaction reversible, and can thus function both in glycolysis and gluconeogenesis. Consistently, PPi-PFK can replace the enzymes of both the forward (ATP-PFK) and reverse (fructose-bisphosphatase (FBPase)) reactions.</text>
</comment>
<evidence type="ECO:0000256" key="2">
    <source>
        <dbReference type="ARBA" id="ARBA00003138"/>
    </source>
</evidence>
<dbReference type="GO" id="GO:0003872">
    <property type="term" value="F:6-phosphofructokinase activity"/>
    <property type="evidence" value="ECO:0007669"/>
    <property type="project" value="UniProtKB-UniRule"/>
</dbReference>
<evidence type="ECO:0000256" key="4">
    <source>
        <dbReference type="ARBA" id="ARBA00022723"/>
    </source>
</evidence>
<evidence type="ECO:0000256" key="8">
    <source>
        <dbReference type="HAMAP-Rule" id="MF_01978"/>
    </source>
</evidence>
<accession>A0A840MPJ5</accession>
<evidence type="ECO:0000256" key="1">
    <source>
        <dbReference type="ARBA" id="ARBA00001946"/>
    </source>
</evidence>
<feature type="binding site" evidence="8">
    <location>
        <position position="244"/>
    </location>
    <ligand>
        <name>substrate</name>
    </ligand>
</feature>
<dbReference type="Gene3D" id="3.40.50.450">
    <property type="match status" value="1"/>
</dbReference>
<dbReference type="GO" id="GO:0006002">
    <property type="term" value="P:fructose 6-phosphate metabolic process"/>
    <property type="evidence" value="ECO:0007669"/>
    <property type="project" value="InterPro"/>
</dbReference>
<dbReference type="InterPro" id="IPR035966">
    <property type="entry name" value="PKF_sf"/>
</dbReference>
<comment type="cofactor">
    <cofactor evidence="1 8">
        <name>Mg(2+)</name>
        <dbReference type="ChEBI" id="CHEBI:18420"/>
    </cofactor>
</comment>
<proteinExistence type="inferred from homology"/>
<comment type="caution">
    <text evidence="8">Lacks conserved residue(s) required for the propagation of feature annotation.</text>
</comment>
<dbReference type="EC" id="2.7.1.90" evidence="8"/>
<feature type="site" description="Important for catalytic activity; stabilizes the transition state when the phosphoryl donor is PPi" evidence="8">
    <location>
        <position position="138"/>
    </location>
</feature>
<dbReference type="PIRSF" id="PIRSF036483">
    <property type="entry name" value="PFK_XF0274"/>
    <property type="match status" value="1"/>
</dbReference>
<dbReference type="EMBL" id="JACHHY010000008">
    <property type="protein sequence ID" value="MBB5018406.1"/>
    <property type="molecule type" value="Genomic_DNA"/>
</dbReference>
<dbReference type="Pfam" id="PF00365">
    <property type="entry name" value="PFK"/>
    <property type="match status" value="1"/>
</dbReference>
<dbReference type="UniPathway" id="UPA00109">
    <property type="reaction ID" value="UER00182"/>
</dbReference>
<dbReference type="InterPro" id="IPR022953">
    <property type="entry name" value="ATP_PFK"/>
</dbReference>
<feature type="binding site" evidence="8">
    <location>
        <position position="11"/>
    </location>
    <ligand>
        <name>diphosphate</name>
        <dbReference type="ChEBI" id="CHEBI:33019"/>
    </ligand>
</feature>
<keyword evidence="8" id="KW-0963">Cytoplasm</keyword>
<dbReference type="InterPro" id="IPR050929">
    <property type="entry name" value="PFKA"/>
</dbReference>
<comment type="catalytic activity">
    <reaction evidence="7 8">
        <text>beta-D-fructose 6-phosphate + diphosphate = beta-D-fructose 1,6-bisphosphate + phosphate + H(+)</text>
        <dbReference type="Rhea" id="RHEA:13613"/>
        <dbReference type="ChEBI" id="CHEBI:15378"/>
        <dbReference type="ChEBI" id="CHEBI:32966"/>
        <dbReference type="ChEBI" id="CHEBI:33019"/>
        <dbReference type="ChEBI" id="CHEBI:43474"/>
        <dbReference type="ChEBI" id="CHEBI:57634"/>
        <dbReference type="EC" id="2.7.1.90"/>
    </reaction>
</comment>
<dbReference type="AlphaFoldDB" id="A0A840MPJ5"/>
<comment type="activity regulation">
    <text evidence="8">Non-allosteric.</text>
</comment>
<evidence type="ECO:0000313" key="10">
    <source>
        <dbReference type="EMBL" id="MBB5018406.1"/>
    </source>
</evidence>
<dbReference type="InterPro" id="IPR011404">
    <property type="entry name" value="PPi-PFK"/>
</dbReference>
<keyword evidence="3 8" id="KW-0808">Transferase</keyword>
<feature type="domain" description="Phosphofructokinase" evidence="9">
    <location>
        <begin position="7"/>
        <end position="321"/>
    </location>
</feature>
<comment type="subcellular location">
    <subcellularLocation>
        <location evidence="8">Cytoplasm</location>
    </subcellularLocation>
</comment>
<keyword evidence="6 8" id="KW-0460">Magnesium</keyword>
<gene>
    <name evidence="8" type="primary">pfp</name>
    <name evidence="10" type="ORF">HNQ59_001694</name>
</gene>
<comment type="subunit">
    <text evidence="8">Homodimer.</text>
</comment>
<dbReference type="Proteomes" id="UP000575898">
    <property type="component" value="Unassembled WGS sequence"/>
</dbReference>
<protein>
    <recommendedName>
        <fullName evidence="8">Pyrophosphate--fructose 6-phosphate 1-phosphotransferase</fullName>
        <ecNumber evidence="8">2.7.1.90</ecNumber>
    </recommendedName>
    <alternativeName>
        <fullName evidence="8">6-phosphofructokinase, pyrophosphate dependent</fullName>
    </alternativeName>
    <alternativeName>
        <fullName evidence="8">PPi-dependent phosphofructokinase</fullName>
        <shortName evidence="8">PPi-PFK</shortName>
    </alternativeName>
    <alternativeName>
        <fullName evidence="8">Pyrophosphate-dependent 6-phosphofructose-1-kinase</fullName>
    </alternativeName>
</protein>
<keyword evidence="11" id="KW-1185">Reference proteome</keyword>
<name>A0A840MPJ5_9PROT</name>